<reference evidence="1" key="2">
    <citation type="submission" date="2019-06" db="EMBL/GenBank/DDBJ databases">
        <title>Genomics analysis of Aphanomyces spp. identifies a new class of oomycete effector associated with host adaptation.</title>
        <authorList>
            <person name="Gaulin E."/>
        </authorList>
    </citation>
    <scope>NUCLEOTIDE SEQUENCE</scope>
    <source>
        <strain evidence="1">CBS 578.67</strain>
    </source>
</reference>
<dbReference type="AlphaFoldDB" id="A0A485K352"/>
<dbReference type="Proteomes" id="UP000332933">
    <property type="component" value="Unassembled WGS sequence"/>
</dbReference>
<evidence type="ECO:0000313" key="3">
    <source>
        <dbReference type="Proteomes" id="UP000332933"/>
    </source>
</evidence>
<accession>A0A485K352</accession>
<name>A0A485K352_9STRA</name>
<evidence type="ECO:0000313" key="1">
    <source>
        <dbReference type="EMBL" id="KAF0720650.1"/>
    </source>
</evidence>
<organism evidence="2 3">
    <name type="scientific">Aphanomyces stellatus</name>
    <dbReference type="NCBI Taxonomy" id="120398"/>
    <lineage>
        <taxon>Eukaryota</taxon>
        <taxon>Sar</taxon>
        <taxon>Stramenopiles</taxon>
        <taxon>Oomycota</taxon>
        <taxon>Saprolegniomycetes</taxon>
        <taxon>Saprolegniales</taxon>
        <taxon>Verrucalvaceae</taxon>
        <taxon>Aphanomyces</taxon>
    </lineage>
</organism>
<keyword evidence="3" id="KW-1185">Reference proteome</keyword>
<dbReference type="EMBL" id="VJMH01000005">
    <property type="protein sequence ID" value="KAF0720650.1"/>
    <property type="molecule type" value="Genomic_DNA"/>
</dbReference>
<sequence length="153" mass="17287">MFVPANVGIETEDGSFDVSNGSAAPDEAHDETLLKAYTEAHTVVRPLEETEERIIEPEQYQTELFTMPSPLSKHKFLAIARAIFQYSSLVLAPYGVLCANPNPHIAKSTMLESKLKVGPPRGRRDHLRFNQRRLSRERKHHGHELAKVAQRFA</sequence>
<dbReference type="EMBL" id="CAADRA010000005">
    <property type="protein sequence ID" value="VFT77390.1"/>
    <property type="molecule type" value="Genomic_DNA"/>
</dbReference>
<reference evidence="2 3" key="1">
    <citation type="submission" date="2019-03" db="EMBL/GenBank/DDBJ databases">
        <authorList>
            <person name="Gaulin E."/>
            <person name="Dumas B."/>
        </authorList>
    </citation>
    <scope>NUCLEOTIDE SEQUENCE [LARGE SCALE GENOMIC DNA]</scope>
    <source>
        <strain evidence="2">CBS 568.67</strain>
    </source>
</reference>
<evidence type="ECO:0000313" key="2">
    <source>
        <dbReference type="EMBL" id="VFT77390.1"/>
    </source>
</evidence>
<protein>
    <submittedName>
        <fullName evidence="2">Aste57867_164 protein</fullName>
    </submittedName>
</protein>
<proteinExistence type="predicted"/>
<gene>
    <name evidence="2" type="primary">Aste57867_164</name>
    <name evidence="1" type="ORF">As57867_000164</name>
    <name evidence="2" type="ORF">ASTE57867_164</name>
</gene>